<feature type="transmembrane region" description="Helical" evidence="8">
    <location>
        <begin position="225"/>
        <end position="249"/>
    </location>
</feature>
<dbReference type="GO" id="GO:0007155">
    <property type="term" value="P:cell adhesion"/>
    <property type="evidence" value="ECO:0007669"/>
    <property type="project" value="UniProtKB-KW"/>
</dbReference>
<evidence type="ECO:0000256" key="8">
    <source>
        <dbReference type="SAM" id="Phobius"/>
    </source>
</evidence>
<dbReference type="EMBL" id="JBEHCU010009609">
    <property type="protein sequence ID" value="KAL1379588.1"/>
    <property type="molecule type" value="Genomic_DNA"/>
</dbReference>
<feature type="transmembrane region" description="Helical" evidence="8">
    <location>
        <begin position="185"/>
        <end position="213"/>
    </location>
</feature>
<protein>
    <submittedName>
        <fullName evidence="9">Uncharacterized protein</fullName>
    </submittedName>
</protein>
<keyword evidence="6 8" id="KW-0472">Membrane</keyword>
<organism evidence="9 10">
    <name type="scientific">Culex pipiens pipiens</name>
    <name type="common">Northern house mosquito</name>
    <dbReference type="NCBI Taxonomy" id="38569"/>
    <lineage>
        <taxon>Eukaryota</taxon>
        <taxon>Metazoa</taxon>
        <taxon>Ecdysozoa</taxon>
        <taxon>Arthropoda</taxon>
        <taxon>Hexapoda</taxon>
        <taxon>Insecta</taxon>
        <taxon>Pterygota</taxon>
        <taxon>Neoptera</taxon>
        <taxon>Endopterygota</taxon>
        <taxon>Diptera</taxon>
        <taxon>Nematocera</taxon>
        <taxon>Culicoidea</taxon>
        <taxon>Culicidae</taxon>
        <taxon>Culicinae</taxon>
        <taxon>Culicini</taxon>
        <taxon>Culex</taxon>
        <taxon>Culex</taxon>
    </lineage>
</organism>
<comment type="subcellular location">
    <subcellularLocation>
        <location evidence="1">Membrane</location>
        <topology evidence="1">Multi-pass membrane protein</topology>
    </subcellularLocation>
</comment>
<feature type="region of interest" description="Disordered" evidence="7">
    <location>
        <begin position="28"/>
        <end position="67"/>
    </location>
</feature>
<gene>
    <name evidence="9" type="ORF">pipiens_014789</name>
</gene>
<evidence type="ECO:0000313" key="9">
    <source>
        <dbReference type="EMBL" id="KAL1379588.1"/>
    </source>
</evidence>
<keyword evidence="4" id="KW-0130">Cell adhesion</keyword>
<sequence length="292" mass="31464">MDTNRQLLFLGFSFGAIPFFGDSMSYQVSEERHEDTTDLYQPERPPRKSSPEPFYENTGPPALPVFGRRTRSDLSLALETNSGTSDEVRGTGNVESLVEAAIVPLSSTKPTVRIRSIPSVLPPIPPRPPLDSDAHSDVTDRRAISETHPYDISKSIAESAMDISLLTANANQLRLLITYNQGSQTYLACITFIIMSLVLQMLVAVTMIIVSLTKKNLPEAKRQKLKIITSVGVAIITMINILVASLVVAEQNPATMAGMIDAVTMASVSTTAAGATPTTPMAITSSEAAVIE</sequence>
<dbReference type="Proteomes" id="UP001562425">
    <property type="component" value="Unassembled WGS sequence"/>
</dbReference>
<dbReference type="PANTHER" id="PTHR12316">
    <property type="entry name" value="NINJURIN-RELATED"/>
    <property type="match status" value="1"/>
</dbReference>
<keyword evidence="5 8" id="KW-1133">Transmembrane helix</keyword>
<evidence type="ECO:0000256" key="7">
    <source>
        <dbReference type="SAM" id="MobiDB-lite"/>
    </source>
</evidence>
<accession>A0ABD1CTB5</accession>
<comment type="caution">
    <text evidence="9">The sequence shown here is derived from an EMBL/GenBank/DDBJ whole genome shotgun (WGS) entry which is preliminary data.</text>
</comment>
<evidence type="ECO:0000256" key="3">
    <source>
        <dbReference type="ARBA" id="ARBA00022692"/>
    </source>
</evidence>
<name>A0ABD1CTB5_CULPP</name>
<evidence type="ECO:0000256" key="2">
    <source>
        <dbReference type="ARBA" id="ARBA00008141"/>
    </source>
</evidence>
<dbReference type="InterPro" id="IPR007007">
    <property type="entry name" value="Ninjurin"/>
</dbReference>
<comment type="similarity">
    <text evidence="2">Belongs to the ninjurin family.</text>
</comment>
<keyword evidence="10" id="KW-1185">Reference proteome</keyword>
<evidence type="ECO:0000256" key="1">
    <source>
        <dbReference type="ARBA" id="ARBA00004141"/>
    </source>
</evidence>
<dbReference type="GO" id="GO:0016020">
    <property type="term" value="C:membrane"/>
    <property type="evidence" value="ECO:0007669"/>
    <property type="project" value="UniProtKB-SubCell"/>
</dbReference>
<evidence type="ECO:0000256" key="5">
    <source>
        <dbReference type="ARBA" id="ARBA00022989"/>
    </source>
</evidence>
<dbReference type="PANTHER" id="PTHR12316:SF1">
    <property type="entry name" value="NINJURIN-B"/>
    <property type="match status" value="1"/>
</dbReference>
<evidence type="ECO:0000256" key="6">
    <source>
        <dbReference type="ARBA" id="ARBA00023136"/>
    </source>
</evidence>
<dbReference type="Pfam" id="PF04923">
    <property type="entry name" value="Ninjurin"/>
    <property type="match status" value="1"/>
</dbReference>
<reference evidence="9 10" key="1">
    <citation type="submission" date="2024-05" db="EMBL/GenBank/DDBJ databases">
        <title>Culex pipiens pipiens assembly and annotation.</title>
        <authorList>
            <person name="Alout H."/>
            <person name="Durand T."/>
        </authorList>
    </citation>
    <scope>NUCLEOTIDE SEQUENCE [LARGE SCALE GENOMIC DNA]</scope>
    <source>
        <strain evidence="9">HA-2024</strain>
        <tissue evidence="9">Whole body</tissue>
    </source>
</reference>
<keyword evidence="3 8" id="KW-0812">Transmembrane</keyword>
<dbReference type="AlphaFoldDB" id="A0ABD1CTB5"/>
<proteinExistence type="inferred from homology"/>
<evidence type="ECO:0000256" key="4">
    <source>
        <dbReference type="ARBA" id="ARBA00022889"/>
    </source>
</evidence>
<evidence type="ECO:0000313" key="10">
    <source>
        <dbReference type="Proteomes" id="UP001562425"/>
    </source>
</evidence>